<dbReference type="Pfam" id="PF06203">
    <property type="entry name" value="CCT"/>
    <property type="match status" value="1"/>
</dbReference>
<feature type="region of interest" description="Disordered" evidence="4">
    <location>
        <begin position="252"/>
        <end position="283"/>
    </location>
</feature>
<dbReference type="GO" id="GO:0006355">
    <property type="term" value="P:regulation of DNA-templated transcription"/>
    <property type="evidence" value="ECO:0007669"/>
    <property type="project" value="TreeGrafter"/>
</dbReference>
<keyword evidence="7" id="KW-1185">Reference proteome</keyword>
<evidence type="ECO:0000313" key="7">
    <source>
        <dbReference type="Proteomes" id="UP000734854"/>
    </source>
</evidence>
<comment type="caution">
    <text evidence="6">The sequence shown here is derived from an EMBL/GenBank/DDBJ whole genome shotgun (WGS) entry which is preliminary data.</text>
</comment>
<protein>
    <recommendedName>
        <fullName evidence="5">CCT domain-containing protein</fullName>
    </recommendedName>
</protein>
<feature type="region of interest" description="Disordered" evidence="4">
    <location>
        <begin position="21"/>
        <end position="61"/>
    </location>
</feature>
<sequence>MSSYCLGSGRAYGFELEIAKPSSLSPSPARSSSPSSTVSESSNAPRAVSFKKARAPRKRPNQTYDEAAALLATVYPTVFSAAKLTKHAPFAAAFPEPDDLLPPLPVLSDAAFLIHKPRPENLIADGDACLERKHRAPPAECECASPASNGSREPTPLDPFDDDFDAESILDEESRGGIDSIIGDSAAKSSADGEPSRSDSCMNPLLRSLIGHKLGANFHLGLGFMKNFRRALRNSDEGEWWRSPAVPVCDINPDLKPPAEFPPAMTPDKKKKEKKKIDKDDEATATTAITTNCASTPSPAKLKASLGLKLSHEDVLRSWSGHSSIFSDGPDSPNSASDVLARLADIDLFLDAGGVREASVLRYKEKRRNRLFAKKIRYEVRKTNADQRPRMKASLILKRVESNDKDIRKECDRGIIVDKETKE</sequence>
<dbReference type="AlphaFoldDB" id="A0A8J5ES91"/>
<accession>A0A8J5ES91</accession>
<evidence type="ECO:0000256" key="3">
    <source>
        <dbReference type="PROSITE-ProRule" id="PRU00357"/>
    </source>
</evidence>
<dbReference type="PANTHER" id="PTHR31874:SF10">
    <property type="entry name" value="PROTEIN CHLOROPLAST IMPORT APPARATUS 2"/>
    <property type="match status" value="1"/>
</dbReference>
<feature type="compositionally biased region" description="Low complexity" evidence="4">
    <location>
        <begin position="21"/>
        <end position="42"/>
    </location>
</feature>
<evidence type="ECO:0000256" key="4">
    <source>
        <dbReference type="SAM" id="MobiDB-lite"/>
    </source>
</evidence>
<dbReference type="Proteomes" id="UP000734854">
    <property type="component" value="Unassembled WGS sequence"/>
</dbReference>
<evidence type="ECO:0000259" key="5">
    <source>
        <dbReference type="PROSITE" id="PS51017"/>
    </source>
</evidence>
<reference evidence="6 7" key="1">
    <citation type="submission" date="2020-08" db="EMBL/GenBank/DDBJ databases">
        <title>Plant Genome Project.</title>
        <authorList>
            <person name="Zhang R.-G."/>
        </authorList>
    </citation>
    <scope>NUCLEOTIDE SEQUENCE [LARGE SCALE GENOMIC DNA]</scope>
    <source>
        <tissue evidence="6">Rhizome</tissue>
    </source>
</reference>
<evidence type="ECO:0000256" key="1">
    <source>
        <dbReference type="ARBA" id="ARBA00004123"/>
    </source>
</evidence>
<proteinExistence type="predicted"/>
<dbReference type="GO" id="GO:0005634">
    <property type="term" value="C:nucleus"/>
    <property type="evidence" value="ECO:0007669"/>
    <property type="project" value="UniProtKB-SubCell"/>
</dbReference>
<organism evidence="6 7">
    <name type="scientific">Zingiber officinale</name>
    <name type="common">Ginger</name>
    <name type="synonym">Amomum zingiber</name>
    <dbReference type="NCBI Taxonomy" id="94328"/>
    <lineage>
        <taxon>Eukaryota</taxon>
        <taxon>Viridiplantae</taxon>
        <taxon>Streptophyta</taxon>
        <taxon>Embryophyta</taxon>
        <taxon>Tracheophyta</taxon>
        <taxon>Spermatophyta</taxon>
        <taxon>Magnoliopsida</taxon>
        <taxon>Liliopsida</taxon>
        <taxon>Zingiberales</taxon>
        <taxon>Zingiberaceae</taxon>
        <taxon>Zingiber</taxon>
    </lineage>
</organism>
<evidence type="ECO:0000313" key="6">
    <source>
        <dbReference type="EMBL" id="KAG6466106.1"/>
    </source>
</evidence>
<feature type="compositionally biased region" description="Basic and acidic residues" evidence="4">
    <location>
        <begin position="267"/>
        <end position="279"/>
    </location>
</feature>
<feature type="domain" description="CCT" evidence="5">
    <location>
        <begin position="356"/>
        <end position="398"/>
    </location>
</feature>
<dbReference type="PROSITE" id="PS51017">
    <property type="entry name" value="CCT"/>
    <property type="match status" value="1"/>
</dbReference>
<feature type="compositionally biased region" description="Acidic residues" evidence="4">
    <location>
        <begin position="159"/>
        <end position="171"/>
    </location>
</feature>
<name>A0A8J5ES91_ZINOF</name>
<dbReference type="InterPro" id="IPR010402">
    <property type="entry name" value="CCT_domain"/>
</dbReference>
<dbReference type="InterPro" id="IPR052453">
    <property type="entry name" value="CONSTANS-like_ZF"/>
</dbReference>
<feature type="compositionally biased region" description="Basic residues" evidence="4">
    <location>
        <begin position="49"/>
        <end position="60"/>
    </location>
</feature>
<evidence type="ECO:0000256" key="2">
    <source>
        <dbReference type="ARBA" id="ARBA00023242"/>
    </source>
</evidence>
<feature type="compositionally biased region" description="Pro residues" evidence="4">
    <location>
        <begin position="255"/>
        <end position="265"/>
    </location>
</feature>
<feature type="region of interest" description="Disordered" evidence="4">
    <location>
        <begin position="140"/>
        <end position="200"/>
    </location>
</feature>
<comment type="subcellular location">
    <subcellularLocation>
        <location evidence="1 3">Nucleus</location>
    </subcellularLocation>
</comment>
<gene>
    <name evidence="6" type="ORF">ZIOFF_076107</name>
</gene>
<dbReference type="PANTHER" id="PTHR31874">
    <property type="entry name" value="CCT MOTIF FAMILY PROTEIN, EXPRESSED"/>
    <property type="match status" value="1"/>
</dbReference>
<dbReference type="EMBL" id="JACMSC010000197">
    <property type="protein sequence ID" value="KAG6466106.1"/>
    <property type="molecule type" value="Genomic_DNA"/>
</dbReference>
<keyword evidence="2 3" id="KW-0539">Nucleus</keyword>